<dbReference type="Proteomes" id="UP000315295">
    <property type="component" value="Unassembled WGS sequence"/>
</dbReference>
<comment type="caution">
    <text evidence="1">The sequence shown here is derived from an EMBL/GenBank/DDBJ whole genome shotgun (WGS) entry which is preliminary data.</text>
</comment>
<gene>
    <name evidence="1" type="ORF">C1H46_001777</name>
</gene>
<protein>
    <submittedName>
        <fullName evidence="1">Uncharacterized protein</fullName>
    </submittedName>
</protein>
<reference evidence="1 2" key="1">
    <citation type="journal article" date="2019" name="G3 (Bethesda)">
        <title>Sequencing of a Wild Apple (Malus baccata) Genome Unravels the Differences Between Cultivated and Wild Apple Species Regarding Disease Resistance and Cold Tolerance.</title>
        <authorList>
            <person name="Chen X."/>
        </authorList>
    </citation>
    <scope>NUCLEOTIDE SEQUENCE [LARGE SCALE GENOMIC DNA]</scope>
    <source>
        <strain evidence="2">cv. Shandingzi</strain>
        <tissue evidence="1">Leaves</tissue>
    </source>
</reference>
<evidence type="ECO:0000313" key="1">
    <source>
        <dbReference type="EMBL" id="TQE12565.1"/>
    </source>
</evidence>
<evidence type="ECO:0000313" key="2">
    <source>
        <dbReference type="Proteomes" id="UP000315295"/>
    </source>
</evidence>
<sequence>MNYILLPKRLSPLEFQKEKHNIISSTFSALTAHTLQLHGEAILLFNFKLLFSISNLTRTHMDFIPISIRVPVSSPLEVRPCYTVWINLGIFLTQTAFANHSYLFGAPNDSMRANCNHWTRSRVQSFD</sequence>
<dbReference type="AlphaFoldDB" id="A0A540NNH2"/>
<keyword evidence="2" id="KW-1185">Reference proteome</keyword>
<accession>A0A540NNH2</accession>
<name>A0A540NNH2_MALBA</name>
<dbReference type="EMBL" id="VIEB01000018">
    <property type="protein sequence ID" value="TQE12565.1"/>
    <property type="molecule type" value="Genomic_DNA"/>
</dbReference>
<organism evidence="1 2">
    <name type="scientific">Malus baccata</name>
    <name type="common">Siberian crab apple</name>
    <name type="synonym">Pyrus baccata</name>
    <dbReference type="NCBI Taxonomy" id="106549"/>
    <lineage>
        <taxon>Eukaryota</taxon>
        <taxon>Viridiplantae</taxon>
        <taxon>Streptophyta</taxon>
        <taxon>Embryophyta</taxon>
        <taxon>Tracheophyta</taxon>
        <taxon>Spermatophyta</taxon>
        <taxon>Magnoliopsida</taxon>
        <taxon>eudicotyledons</taxon>
        <taxon>Gunneridae</taxon>
        <taxon>Pentapetalae</taxon>
        <taxon>rosids</taxon>
        <taxon>fabids</taxon>
        <taxon>Rosales</taxon>
        <taxon>Rosaceae</taxon>
        <taxon>Amygdaloideae</taxon>
        <taxon>Maleae</taxon>
        <taxon>Malus</taxon>
    </lineage>
</organism>
<proteinExistence type="predicted"/>